<evidence type="ECO:0000259" key="2">
    <source>
        <dbReference type="PROSITE" id="PS50112"/>
    </source>
</evidence>
<proteinExistence type="predicted"/>
<dbReference type="CDD" id="cd01948">
    <property type="entry name" value="EAL"/>
    <property type="match status" value="1"/>
</dbReference>
<comment type="caution">
    <text evidence="6">The sequence shown here is derived from an EMBL/GenBank/DDBJ whole genome shotgun (WGS) entry which is preliminary data.</text>
</comment>
<gene>
    <name evidence="6" type="primary">gmr_73</name>
    <name evidence="6" type="ORF">GALL_119850</name>
</gene>
<dbReference type="Pfam" id="PF08447">
    <property type="entry name" value="PAS_3"/>
    <property type="match status" value="1"/>
</dbReference>
<evidence type="ECO:0000259" key="3">
    <source>
        <dbReference type="PROSITE" id="PS50113"/>
    </source>
</evidence>
<dbReference type="InterPro" id="IPR035965">
    <property type="entry name" value="PAS-like_dom_sf"/>
</dbReference>
<feature type="transmembrane region" description="Helical" evidence="1">
    <location>
        <begin position="24"/>
        <end position="42"/>
    </location>
</feature>
<dbReference type="InterPro" id="IPR029787">
    <property type="entry name" value="Nucleotide_cyclase"/>
</dbReference>
<accession>A0A1J5SCA2</accession>
<organism evidence="6">
    <name type="scientific">mine drainage metagenome</name>
    <dbReference type="NCBI Taxonomy" id="410659"/>
    <lineage>
        <taxon>unclassified sequences</taxon>
        <taxon>metagenomes</taxon>
        <taxon>ecological metagenomes</taxon>
    </lineage>
</organism>
<dbReference type="InterPro" id="IPR001633">
    <property type="entry name" value="EAL_dom"/>
</dbReference>
<dbReference type="SUPFAM" id="SSF55785">
    <property type="entry name" value="PYP-like sensor domain (PAS domain)"/>
    <property type="match status" value="1"/>
</dbReference>
<keyword evidence="1" id="KW-0812">Transmembrane</keyword>
<feature type="transmembrane region" description="Helical" evidence="1">
    <location>
        <begin position="48"/>
        <end position="67"/>
    </location>
</feature>
<evidence type="ECO:0000259" key="4">
    <source>
        <dbReference type="PROSITE" id="PS50883"/>
    </source>
</evidence>
<dbReference type="InterPro" id="IPR043128">
    <property type="entry name" value="Rev_trsase/Diguanyl_cyclase"/>
</dbReference>
<keyword evidence="1" id="KW-1133">Transmembrane helix</keyword>
<dbReference type="EMBL" id="MLJW01000047">
    <property type="protein sequence ID" value="OIR05858.1"/>
    <property type="molecule type" value="Genomic_DNA"/>
</dbReference>
<feature type="domain" description="PAC" evidence="3">
    <location>
        <begin position="265"/>
        <end position="316"/>
    </location>
</feature>
<dbReference type="PROSITE" id="PS50887">
    <property type="entry name" value="GGDEF"/>
    <property type="match status" value="1"/>
</dbReference>
<dbReference type="Gene3D" id="3.20.20.450">
    <property type="entry name" value="EAL domain"/>
    <property type="match status" value="1"/>
</dbReference>
<dbReference type="SUPFAM" id="SSF55073">
    <property type="entry name" value="Nucleotide cyclase"/>
    <property type="match status" value="1"/>
</dbReference>
<dbReference type="CDD" id="cd01949">
    <property type="entry name" value="GGDEF"/>
    <property type="match status" value="1"/>
</dbReference>
<dbReference type="NCBIfam" id="TIGR00254">
    <property type="entry name" value="GGDEF"/>
    <property type="match status" value="1"/>
</dbReference>
<dbReference type="InterPro" id="IPR000160">
    <property type="entry name" value="GGDEF_dom"/>
</dbReference>
<keyword evidence="1" id="KW-0472">Membrane</keyword>
<dbReference type="InterPro" id="IPR000700">
    <property type="entry name" value="PAS-assoc_C"/>
</dbReference>
<dbReference type="PROSITE" id="PS50112">
    <property type="entry name" value="PAS"/>
    <property type="match status" value="1"/>
</dbReference>
<dbReference type="FunFam" id="3.30.70.270:FF:000001">
    <property type="entry name" value="Diguanylate cyclase domain protein"/>
    <property type="match status" value="1"/>
</dbReference>
<evidence type="ECO:0000259" key="5">
    <source>
        <dbReference type="PROSITE" id="PS50887"/>
    </source>
</evidence>
<dbReference type="Gene3D" id="3.30.70.270">
    <property type="match status" value="1"/>
</dbReference>
<protein>
    <submittedName>
        <fullName evidence="6">Cyclic di-GMP phosphodiesterase Gmr</fullName>
        <ecNumber evidence="6">3.1.4.52</ecNumber>
    </submittedName>
</protein>
<dbReference type="Gene3D" id="3.30.450.20">
    <property type="entry name" value="PAS domain"/>
    <property type="match status" value="1"/>
</dbReference>
<dbReference type="InterPro" id="IPR052155">
    <property type="entry name" value="Biofilm_reg_signaling"/>
</dbReference>
<dbReference type="InterPro" id="IPR035919">
    <property type="entry name" value="EAL_sf"/>
</dbReference>
<feature type="domain" description="PAS" evidence="2">
    <location>
        <begin position="189"/>
        <end position="261"/>
    </location>
</feature>
<dbReference type="EC" id="3.1.4.52" evidence="6"/>
<dbReference type="PROSITE" id="PS50883">
    <property type="entry name" value="EAL"/>
    <property type="match status" value="1"/>
</dbReference>
<dbReference type="NCBIfam" id="TIGR00229">
    <property type="entry name" value="sensory_box"/>
    <property type="match status" value="1"/>
</dbReference>
<dbReference type="InterPro" id="IPR000014">
    <property type="entry name" value="PAS"/>
</dbReference>
<sequence length="749" mass="84969">MKKFETFNSDASDMERNHGYRLKFLNSVLMLDGAAAFLMGFMRWQSSAAMGMIDFGFAALCLVFLLYLRRHPYKVEQMASVALVLTFVLFLAIYVMAPYNTMRLSLFFLLLSGAFFLKGRNAGRIWLGIILLSIVAVHAFPYFETGYSGSDIFSTCLYLIALFFMLENYQTFKDSESTGEGEQQVLRLTEQRWRHALEGSGDAVWDWTPETGEFHYSRRFAEILGYDDGEFGEHSEQFFKIIHPDDELRVRDELQDYLKRNDGHCVLEMRVACKDGSWKWLLCRGTALRHDAAHLRMVGTFTDITLIKQHEKQLEHIAHFDALTGIPNRLLLADRLQQALAHSKRDGSILAVCYLDLDGFKFVNDTMGHEAGDKVLVEVTRRIKSSIREDDTVARLGGDEFAVLLLGLHAAEECSASLNRLLEAISQPIEIKSNLFEVSASIGVATYPGDDHDADTLLRHADQAMYTAKQSGKNRYYLYDAENDQRARTHHELLRRLKLGMESSELELYYQPKVDMRSLRVVGAEALIRWHDPERGMLAPSEFLHEIEGTTLEVELGDWVVATALVQLELWHGAGLPMELSINISARHLQAKDFAWKLKRKMLRYPDLPKGSLQVEVLETAALEDIPRVSDTIERCRKLGISFALDDFGTGYSSLSYLGRLPVDTLKIDQSFIRDMMHDKGDRAIVQGVIALAKAFGRRIVAEGVESEELFRELVEMGCEYGQGYGIARPMPASELPAWLAKWNSAPFS</sequence>
<dbReference type="Pfam" id="PF00563">
    <property type="entry name" value="EAL"/>
    <property type="match status" value="1"/>
</dbReference>
<dbReference type="GO" id="GO:0071111">
    <property type="term" value="F:cyclic-guanylate-specific phosphodiesterase activity"/>
    <property type="evidence" value="ECO:0007669"/>
    <property type="project" value="UniProtKB-EC"/>
</dbReference>
<feature type="transmembrane region" description="Helical" evidence="1">
    <location>
        <begin position="79"/>
        <end position="96"/>
    </location>
</feature>
<feature type="domain" description="EAL" evidence="4">
    <location>
        <begin position="490"/>
        <end position="744"/>
    </location>
</feature>
<reference evidence="6" key="1">
    <citation type="submission" date="2016-10" db="EMBL/GenBank/DDBJ databases">
        <title>Sequence of Gallionella enrichment culture.</title>
        <authorList>
            <person name="Poehlein A."/>
            <person name="Muehling M."/>
            <person name="Daniel R."/>
        </authorList>
    </citation>
    <scope>NUCLEOTIDE SEQUENCE</scope>
</reference>
<feature type="transmembrane region" description="Helical" evidence="1">
    <location>
        <begin position="149"/>
        <end position="166"/>
    </location>
</feature>
<dbReference type="PANTHER" id="PTHR44757:SF2">
    <property type="entry name" value="BIOFILM ARCHITECTURE MAINTENANCE PROTEIN MBAA"/>
    <property type="match status" value="1"/>
</dbReference>
<dbReference type="InterPro" id="IPR013655">
    <property type="entry name" value="PAS_fold_3"/>
</dbReference>
<dbReference type="AlphaFoldDB" id="A0A1J5SCA2"/>
<dbReference type="Pfam" id="PF00990">
    <property type="entry name" value="GGDEF"/>
    <property type="match status" value="1"/>
</dbReference>
<dbReference type="SMART" id="SM00091">
    <property type="entry name" value="PAS"/>
    <property type="match status" value="1"/>
</dbReference>
<keyword evidence="6" id="KW-0378">Hydrolase</keyword>
<dbReference type="SUPFAM" id="SSF141868">
    <property type="entry name" value="EAL domain-like"/>
    <property type="match status" value="1"/>
</dbReference>
<dbReference type="CDD" id="cd00130">
    <property type="entry name" value="PAS"/>
    <property type="match status" value="1"/>
</dbReference>
<dbReference type="InterPro" id="IPR001610">
    <property type="entry name" value="PAC"/>
</dbReference>
<name>A0A1J5SCA2_9ZZZZ</name>
<evidence type="ECO:0000313" key="6">
    <source>
        <dbReference type="EMBL" id="OIR05858.1"/>
    </source>
</evidence>
<evidence type="ECO:0000256" key="1">
    <source>
        <dbReference type="SAM" id="Phobius"/>
    </source>
</evidence>
<feature type="domain" description="GGDEF" evidence="5">
    <location>
        <begin position="348"/>
        <end position="481"/>
    </location>
</feature>
<dbReference type="SMART" id="SM00267">
    <property type="entry name" value="GGDEF"/>
    <property type="match status" value="1"/>
</dbReference>
<dbReference type="PROSITE" id="PS50113">
    <property type="entry name" value="PAC"/>
    <property type="match status" value="1"/>
</dbReference>
<feature type="transmembrane region" description="Helical" evidence="1">
    <location>
        <begin position="125"/>
        <end position="143"/>
    </location>
</feature>
<dbReference type="SMART" id="SM00086">
    <property type="entry name" value="PAC"/>
    <property type="match status" value="1"/>
</dbReference>
<dbReference type="PANTHER" id="PTHR44757">
    <property type="entry name" value="DIGUANYLATE CYCLASE DGCP"/>
    <property type="match status" value="1"/>
</dbReference>
<dbReference type="SMART" id="SM00052">
    <property type="entry name" value="EAL"/>
    <property type="match status" value="1"/>
</dbReference>